<reference evidence="3 4" key="1">
    <citation type="submission" date="2016-11" db="EMBL/GenBank/DDBJ databases">
        <authorList>
            <person name="Jaros S."/>
            <person name="Januszkiewicz K."/>
            <person name="Wedrychowicz H."/>
        </authorList>
    </citation>
    <scope>NUCLEOTIDE SEQUENCE [LARGE SCALE GENOMIC DNA]</scope>
    <source>
        <strain evidence="3 4">DSM 46144</strain>
    </source>
</reference>
<sequence>MSSVPLRRGQQSYRGRHEVARRSSALPVSPRHLAPRRWPAVLLALAGGALAYAGARRTGPLAAPPPEPAESALIADGQFPLGGWTAESAAALQVAAYRAVRDTVPGVTAARELMVLAAVVTAVLVGVLARRVGSSLPATALAVVVAAGLPWAVAGHRLVTPVNLAVPWLLAAVLLARPTTRRAIPPAVLCAGVGVLTAPLVAPVAVTTTAAVLACRDVGAGWTRSTRIAGVAVLGVLAAGLFVLVGFDAAPRVRPTVVDWVVLGAVVLGAAIGTIVRWLRPFAFVVLVCGVVAATAAPIRTPLLLLALPAAAVVLGATIDAAATVSGVRSRVRATAAAVTVVLVAGVALVLTGPQVTAAARSGPVEAVAWARDHSGTALLVVDDAVWTASGDPGGLPDAERGRVLRYRDTTADSLDQADVLLIGVRPEPGSAAASAWQRSVRIARFERSEVRLVVPSVAKYERAAAAGRIARRSAVRALLPLLVARPPVVSVLSDAEVDGRLLTVLTELATDYRLEIAALPAVPGESGPYSLRRQARITSLDGVPVGPDAPSTEVLRQWLQAQLPPHQPIVSVGRDGVTVRFPAPSALGVL</sequence>
<feature type="transmembrane region" description="Helical" evidence="2">
    <location>
        <begin position="136"/>
        <end position="153"/>
    </location>
</feature>
<organism evidence="3 4">
    <name type="scientific">Cryptosporangium aurantiacum</name>
    <dbReference type="NCBI Taxonomy" id="134849"/>
    <lineage>
        <taxon>Bacteria</taxon>
        <taxon>Bacillati</taxon>
        <taxon>Actinomycetota</taxon>
        <taxon>Actinomycetes</taxon>
        <taxon>Cryptosporangiales</taxon>
        <taxon>Cryptosporangiaceae</taxon>
        <taxon>Cryptosporangium</taxon>
    </lineage>
</organism>
<dbReference type="Proteomes" id="UP000184440">
    <property type="component" value="Unassembled WGS sequence"/>
</dbReference>
<feature type="transmembrane region" description="Helical" evidence="2">
    <location>
        <begin position="113"/>
        <end position="129"/>
    </location>
</feature>
<keyword evidence="2" id="KW-0812">Transmembrane</keyword>
<evidence type="ECO:0000313" key="3">
    <source>
        <dbReference type="EMBL" id="SHN35460.1"/>
    </source>
</evidence>
<name>A0A1M7QUI0_9ACTN</name>
<feature type="compositionally biased region" description="Polar residues" evidence="1">
    <location>
        <begin position="1"/>
        <end position="13"/>
    </location>
</feature>
<feature type="transmembrane region" description="Helical" evidence="2">
    <location>
        <begin position="188"/>
        <end position="214"/>
    </location>
</feature>
<feature type="transmembrane region" description="Helical" evidence="2">
    <location>
        <begin position="306"/>
        <end position="328"/>
    </location>
</feature>
<dbReference type="STRING" id="134849.SAMN05443668_105400"/>
<keyword evidence="2" id="KW-1133">Transmembrane helix</keyword>
<feature type="region of interest" description="Disordered" evidence="1">
    <location>
        <begin position="1"/>
        <end position="26"/>
    </location>
</feature>
<feature type="transmembrane region" description="Helical" evidence="2">
    <location>
        <begin position="38"/>
        <end position="55"/>
    </location>
</feature>
<evidence type="ECO:0008006" key="5">
    <source>
        <dbReference type="Google" id="ProtNLM"/>
    </source>
</evidence>
<feature type="transmembrane region" description="Helical" evidence="2">
    <location>
        <begin position="226"/>
        <end position="245"/>
    </location>
</feature>
<accession>A0A1M7QUI0</accession>
<dbReference type="AlphaFoldDB" id="A0A1M7QUI0"/>
<evidence type="ECO:0000256" key="1">
    <source>
        <dbReference type="SAM" id="MobiDB-lite"/>
    </source>
</evidence>
<evidence type="ECO:0000313" key="4">
    <source>
        <dbReference type="Proteomes" id="UP000184440"/>
    </source>
</evidence>
<dbReference type="EMBL" id="FRCS01000005">
    <property type="protein sequence ID" value="SHN35460.1"/>
    <property type="molecule type" value="Genomic_DNA"/>
</dbReference>
<gene>
    <name evidence="3" type="ORF">SAMN05443668_105400</name>
</gene>
<feature type="transmembrane region" description="Helical" evidence="2">
    <location>
        <begin position="334"/>
        <end position="352"/>
    </location>
</feature>
<protein>
    <recommendedName>
        <fullName evidence="5">Dolichyl-phosphate-mannose-protein mannosyltransferase</fullName>
    </recommendedName>
</protein>
<keyword evidence="4" id="KW-1185">Reference proteome</keyword>
<proteinExistence type="predicted"/>
<feature type="transmembrane region" description="Helical" evidence="2">
    <location>
        <begin position="282"/>
        <end position="299"/>
    </location>
</feature>
<evidence type="ECO:0000256" key="2">
    <source>
        <dbReference type="SAM" id="Phobius"/>
    </source>
</evidence>
<keyword evidence="2" id="KW-0472">Membrane</keyword>
<feature type="transmembrane region" description="Helical" evidence="2">
    <location>
        <begin position="257"/>
        <end position="276"/>
    </location>
</feature>